<evidence type="ECO:0000256" key="2">
    <source>
        <dbReference type="ARBA" id="ARBA00022692"/>
    </source>
</evidence>
<keyword evidence="3 9" id="KW-0732">Signal</keyword>
<evidence type="ECO:0000256" key="8">
    <source>
        <dbReference type="SAM" id="Phobius"/>
    </source>
</evidence>
<dbReference type="EMBL" id="JAEOAQ010000002">
    <property type="protein sequence ID" value="KAG5420332.1"/>
    <property type="molecule type" value="Genomic_DNA"/>
</dbReference>
<dbReference type="Proteomes" id="UP000669133">
    <property type="component" value="Unassembled WGS sequence"/>
</dbReference>
<keyword evidence="2 8" id="KW-0812">Transmembrane</keyword>
<comment type="caution">
    <text evidence="11">The sequence shown here is derived from an EMBL/GenBank/DDBJ whole genome shotgun (WGS) entry which is preliminary data.</text>
</comment>
<keyword evidence="6" id="KW-0175">Coiled coil</keyword>
<evidence type="ECO:0000256" key="1">
    <source>
        <dbReference type="ARBA" id="ARBA00004479"/>
    </source>
</evidence>
<dbReference type="AlphaFoldDB" id="A0A8H7ZJZ8"/>
<gene>
    <name evidence="11" type="ORF">I9W82_002213</name>
</gene>
<feature type="domain" description="L-type lectin-like" evidence="10">
    <location>
        <begin position="30"/>
        <end position="232"/>
    </location>
</feature>
<evidence type="ECO:0000256" key="6">
    <source>
        <dbReference type="SAM" id="Coils"/>
    </source>
</evidence>
<name>A0A8H7ZJZ8_9ASCO</name>
<keyword evidence="4 8" id="KW-1133">Transmembrane helix</keyword>
<dbReference type="PANTHER" id="PTHR12223">
    <property type="entry name" value="VESICULAR MANNOSE-BINDING LECTIN"/>
    <property type="match status" value="1"/>
</dbReference>
<evidence type="ECO:0000313" key="11">
    <source>
        <dbReference type="EMBL" id="KAG5420332.1"/>
    </source>
</evidence>
<dbReference type="Pfam" id="PF03388">
    <property type="entry name" value="Lectin_leg-like"/>
    <property type="match status" value="1"/>
</dbReference>
<dbReference type="RefSeq" id="XP_067549448.1">
    <property type="nucleotide sequence ID" value="XM_067691044.1"/>
</dbReference>
<dbReference type="OrthoDB" id="10265193at2759"/>
<evidence type="ECO:0000256" key="9">
    <source>
        <dbReference type="SAM" id="SignalP"/>
    </source>
</evidence>
<dbReference type="GO" id="GO:0005789">
    <property type="term" value="C:endoplasmic reticulum membrane"/>
    <property type="evidence" value="ECO:0007669"/>
    <property type="project" value="TreeGrafter"/>
</dbReference>
<evidence type="ECO:0000256" key="4">
    <source>
        <dbReference type="ARBA" id="ARBA00022989"/>
    </source>
</evidence>
<organism evidence="11 12">
    <name type="scientific">Candida metapsilosis</name>
    <dbReference type="NCBI Taxonomy" id="273372"/>
    <lineage>
        <taxon>Eukaryota</taxon>
        <taxon>Fungi</taxon>
        <taxon>Dikarya</taxon>
        <taxon>Ascomycota</taxon>
        <taxon>Saccharomycotina</taxon>
        <taxon>Pichiomycetes</taxon>
        <taxon>Debaryomycetaceae</taxon>
        <taxon>Candida/Lodderomyces clade</taxon>
        <taxon>Candida</taxon>
    </lineage>
</organism>
<dbReference type="GO" id="GO:0000139">
    <property type="term" value="C:Golgi membrane"/>
    <property type="evidence" value="ECO:0007669"/>
    <property type="project" value="TreeGrafter"/>
</dbReference>
<evidence type="ECO:0000256" key="7">
    <source>
        <dbReference type="SAM" id="MobiDB-lite"/>
    </source>
</evidence>
<evidence type="ECO:0000256" key="3">
    <source>
        <dbReference type="ARBA" id="ARBA00022729"/>
    </source>
</evidence>
<feature type="chain" id="PRO_5034440347" description="L-type lectin-like domain-containing protein" evidence="9">
    <location>
        <begin position="17"/>
        <end position="476"/>
    </location>
</feature>
<keyword evidence="12" id="KW-1185">Reference proteome</keyword>
<dbReference type="GO" id="GO:0006888">
    <property type="term" value="P:endoplasmic reticulum to Golgi vesicle-mediated transport"/>
    <property type="evidence" value="ECO:0007669"/>
    <property type="project" value="TreeGrafter"/>
</dbReference>
<dbReference type="GeneID" id="93650842"/>
<dbReference type="GO" id="GO:0005793">
    <property type="term" value="C:endoplasmic reticulum-Golgi intermediate compartment"/>
    <property type="evidence" value="ECO:0007669"/>
    <property type="project" value="TreeGrafter"/>
</dbReference>
<dbReference type="Gene3D" id="2.60.120.200">
    <property type="match status" value="1"/>
</dbReference>
<feature type="transmembrane region" description="Helical" evidence="8">
    <location>
        <begin position="447"/>
        <end position="466"/>
    </location>
</feature>
<feature type="signal peptide" evidence="9">
    <location>
        <begin position="1"/>
        <end position="16"/>
    </location>
</feature>
<evidence type="ECO:0000259" key="10">
    <source>
        <dbReference type="PROSITE" id="PS51328"/>
    </source>
</evidence>
<proteinExistence type="predicted"/>
<dbReference type="InterPro" id="IPR013320">
    <property type="entry name" value="ConA-like_dom_sf"/>
</dbReference>
<feature type="region of interest" description="Disordered" evidence="7">
    <location>
        <begin position="281"/>
        <end position="305"/>
    </location>
</feature>
<dbReference type="InterPro" id="IPR005052">
    <property type="entry name" value="Lectin_leg"/>
</dbReference>
<dbReference type="SUPFAM" id="SSF49899">
    <property type="entry name" value="Concanavalin A-like lectins/glucanases"/>
    <property type="match status" value="1"/>
</dbReference>
<dbReference type="GO" id="GO:0030134">
    <property type="term" value="C:COPII-coated ER to Golgi transport vesicle"/>
    <property type="evidence" value="ECO:0007669"/>
    <property type="project" value="TreeGrafter"/>
</dbReference>
<comment type="subcellular location">
    <subcellularLocation>
        <location evidence="1">Membrane</location>
        <topology evidence="1">Single-pass type I membrane protein</topology>
    </subcellularLocation>
</comment>
<dbReference type="PANTHER" id="PTHR12223:SF28">
    <property type="entry name" value="LECTIN, MANNOSE BINDING 1 LIKE"/>
    <property type="match status" value="1"/>
</dbReference>
<evidence type="ECO:0000313" key="12">
    <source>
        <dbReference type="Proteomes" id="UP000669133"/>
    </source>
</evidence>
<dbReference type="InterPro" id="IPR051136">
    <property type="entry name" value="Intracellular_Lectin-GPT"/>
</dbReference>
<dbReference type="GO" id="GO:0005537">
    <property type="term" value="F:D-mannose binding"/>
    <property type="evidence" value="ECO:0007669"/>
    <property type="project" value="TreeGrafter"/>
</dbReference>
<evidence type="ECO:0000256" key="5">
    <source>
        <dbReference type="ARBA" id="ARBA00023136"/>
    </source>
</evidence>
<dbReference type="PROSITE" id="PS51328">
    <property type="entry name" value="L_LECTIN_LIKE"/>
    <property type="match status" value="1"/>
</dbReference>
<reference evidence="11 12" key="1">
    <citation type="submission" date="2020-12" db="EMBL/GenBank/DDBJ databases">
        <title>Effect of drift, selection, and recombination on the evolution of hybrid genomes in Candida yeast pathogens.</title>
        <authorList>
            <person name="Mixao V."/>
            <person name="Ksiezopolska E."/>
            <person name="Saus E."/>
            <person name="Boekhout T."/>
            <person name="Gacser A."/>
            <person name="Gabaldon T."/>
        </authorList>
    </citation>
    <scope>NUCLEOTIDE SEQUENCE [LARGE SCALE GENOMIC DNA]</scope>
    <source>
        <strain evidence="11 12">BP57</strain>
    </source>
</reference>
<feature type="compositionally biased region" description="Low complexity" evidence="7">
    <location>
        <begin position="290"/>
        <end position="305"/>
    </location>
</feature>
<feature type="coiled-coil region" evidence="6">
    <location>
        <begin position="398"/>
        <end position="425"/>
    </location>
</feature>
<sequence length="476" mass="54304">MRSFKSILLNAVTVAAVIPNFKIDQQDSRGNDLTLESISLPNLLTIESISQINNYDSNGVTFDQGRLLMKHRGVLWSKSFIPSKEFTTEVVFRSSGKAEDIQFSDNGLNIWLLDDAKSKSLDQYDGFRFAVNNAETQGLKIFNNDGTNNAENGLDVSIGDCQFRYLESDVPFTLRISYSDNWFKVQVDNNLCFKTDKIKLPQNQNFKLGITSNINSQSQETFEILAIKVWDKLTEDALDDHGLMVDGELKVDVKKVVDDSQSNQDPVRPNIVRESLMERARKHREEMEKSQQQQQQQQGGSDQSGDLSLILNKLSHLEYLVNDLPKSVNPPSSSNDQDGQIDGLILSQSDINNAIKETRDTIRELKETFVQQYAQLLQAVSDLNHKVIGEVREQQYGMEEIGKKVDLLMNEHKEVQHQYRKQNDQLGQKSTHDVTSSDSTLDKMIKWFFIPLMIVLLALVVFVYRLRHDIKHSKLL</sequence>
<protein>
    <recommendedName>
        <fullName evidence="10">L-type lectin-like domain-containing protein</fullName>
    </recommendedName>
</protein>
<keyword evidence="5 8" id="KW-0472">Membrane</keyword>
<accession>A0A8H7ZJZ8</accession>